<evidence type="ECO:0000313" key="2">
    <source>
        <dbReference type="EMBL" id="MFC5289546.1"/>
    </source>
</evidence>
<evidence type="ECO:0000259" key="1">
    <source>
        <dbReference type="Pfam" id="PF14534"/>
    </source>
</evidence>
<dbReference type="Pfam" id="PF14534">
    <property type="entry name" value="DUF4440"/>
    <property type="match status" value="1"/>
</dbReference>
<organism evidence="2 3">
    <name type="scientific">Actinokineospora guangxiensis</name>
    <dbReference type="NCBI Taxonomy" id="1490288"/>
    <lineage>
        <taxon>Bacteria</taxon>
        <taxon>Bacillati</taxon>
        <taxon>Actinomycetota</taxon>
        <taxon>Actinomycetes</taxon>
        <taxon>Pseudonocardiales</taxon>
        <taxon>Pseudonocardiaceae</taxon>
        <taxon>Actinokineospora</taxon>
    </lineage>
</organism>
<dbReference type="Gene3D" id="3.10.450.50">
    <property type="match status" value="1"/>
</dbReference>
<accession>A0ABW0ETL0</accession>
<comment type="caution">
    <text evidence="2">The sequence shown here is derived from an EMBL/GenBank/DDBJ whole genome shotgun (WGS) entry which is preliminary data.</text>
</comment>
<feature type="domain" description="DUF4440" evidence="1">
    <location>
        <begin position="9"/>
        <end position="113"/>
    </location>
</feature>
<protein>
    <submittedName>
        <fullName evidence="2">YybH family protein</fullName>
    </submittedName>
</protein>
<dbReference type="InterPro" id="IPR032710">
    <property type="entry name" value="NTF2-like_dom_sf"/>
</dbReference>
<dbReference type="Proteomes" id="UP001596157">
    <property type="component" value="Unassembled WGS sequence"/>
</dbReference>
<dbReference type="SUPFAM" id="SSF54427">
    <property type="entry name" value="NTF2-like"/>
    <property type="match status" value="1"/>
</dbReference>
<sequence length="124" mass="13472">MNSETDPQAAIDAHLAAVVGRDLAAYAASLHPDVTVVIPSGRVMTGAAEVIAFHETWFTEVEWTYEVEHRRSVTAAGSAVRVVDVTYTDAPGAAPSRFTMGLTFVQEGSRWLLIHDQCTLLRSE</sequence>
<dbReference type="InterPro" id="IPR027843">
    <property type="entry name" value="DUF4440"/>
</dbReference>
<keyword evidence="3" id="KW-1185">Reference proteome</keyword>
<gene>
    <name evidence="2" type="ORF">ACFPM7_21035</name>
</gene>
<dbReference type="EMBL" id="JBHSKF010000011">
    <property type="protein sequence ID" value="MFC5289546.1"/>
    <property type="molecule type" value="Genomic_DNA"/>
</dbReference>
<name>A0ABW0ETL0_9PSEU</name>
<dbReference type="RefSeq" id="WP_378249391.1">
    <property type="nucleotide sequence ID" value="NZ_JBHSKF010000011.1"/>
</dbReference>
<evidence type="ECO:0000313" key="3">
    <source>
        <dbReference type="Proteomes" id="UP001596157"/>
    </source>
</evidence>
<reference evidence="3" key="1">
    <citation type="journal article" date="2019" name="Int. J. Syst. Evol. Microbiol.">
        <title>The Global Catalogue of Microorganisms (GCM) 10K type strain sequencing project: providing services to taxonomists for standard genome sequencing and annotation.</title>
        <authorList>
            <consortium name="The Broad Institute Genomics Platform"/>
            <consortium name="The Broad Institute Genome Sequencing Center for Infectious Disease"/>
            <person name="Wu L."/>
            <person name="Ma J."/>
        </authorList>
    </citation>
    <scope>NUCLEOTIDE SEQUENCE [LARGE SCALE GENOMIC DNA]</scope>
    <source>
        <strain evidence="3">CCUG 59778</strain>
    </source>
</reference>
<proteinExistence type="predicted"/>